<evidence type="ECO:0000256" key="2">
    <source>
        <dbReference type="SAM" id="Phobius"/>
    </source>
</evidence>
<dbReference type="EMBL" id="ML170156">
    <property type="protein sequence ID" value="TDL29666.1"/>
    <property type="molecule type" value="Genomic_DNA"/>
</dbReference>
<accession>A0A4R5XGX3</accession>
<feature type="compositionally biased region" description="Polar residues" evidence="1">
    <location>
        <begin position="383"/>
        <end position="399"/>
    </location>
</feature>
<evidence type="ECO:0000313" key="3">
    <source>
        <dbReference type="EMBL" id="TDL29666.1"/>
    </source>
</evidence>
<dbReference type="Proteomes" id="UP000294933">
    <property type="component" value="Unassembled WGS sequence"/>
</dbReference>
<dbReference type="PANTHER" id="PTHR31735">
    <property type="entry name" value="VACUOLAR MEMBRANE PROTEIN YPL162C"/>
    <property type="match status" value="1"/>
</dbReference>
<keyword evidence="2" id="KW-1133">Transmembrane helix</keyword>
<feature type="transmembrane region" description="Helical" evidence="2">
    <location>
        <begin position="25"/>
        <end position="46"/>
    </location>
</feature>
<dbReference type="GO" id="GO:0016020">
    <property type="term" value="C:membrane"/>
    <property type="evidence" value="ECO:0007669"/>
    <property type="project" value="TreeGrafter"/>
</dbReference>
<dbReference type="Pfam" id="PF12400">
    <property type="entry name" value="STIMATE"/>
    <property type="match status" value="1"/>
</dbReference>
<keyword evidence="4" id="KW-1185">Reference proteome</keyword>
<feature type="transmembrane region" description="Helical" evidence="2">
    <location>
        <begin position="214"/>
        <end position="235"/>
    </location>
</feature>
<dbReference type="STRING" id="50990.A0A4R5XGX3"/>
<evidence type="ECO:0000256" key="1">
    <source>
        <dbReference type="SAM" id="MobiDB-lite"/>
    </source>
</evidence>
<feature type="compositionally biased region" description="Pro residues" evidence="1">
    <location>
        <begin position="351"/>
        <end position="362"/>
    </location>
</feature>
<feature type="region of interest" description="Disordered" evidence="1">
    <location>
        <begin position="244"/>
        <end position="423"/>
    </location>
</feature>
<sequence>MDSIYATDIATLEDYPDVDRRSCRLLGPIALVVQALMGILVILSLVFKRQREKPKRPWAIWSVWFIVVYQQVTKSATPVTFYRMFDVSKQVAGQMFVHGTNVFISDTVAHHSSGNPCVLYFLNILVDTTLGIGVIYLVLHLVTYLLTEKLQLKGFRSGQYGTPLSIWFWARQAAVYIFALTVMKSSVLGLFALWPGIFKVGAWLLSWTGGGDAVQVIFVMGAFPIMMNVLQFWLIDSIVKASSSDPPQEANGASHSGDHEPLFNSSEFDDDNDDEVAPPRVYDIENPPPKAPVELPSELQATDDEQKSVPSGSGSLHDSPGGAHSYPPSVSTSPRVSRSPEPKRISRKRSPPPPLRPQPPIPQTVIISSSPIPTAELPIQRASPMTNSSHRIHMNNTQVDPDEEKHEWGLSWDDSDSWVDTTTDETRPHVVGARNYAQAGHVPVWGTGRPVDVSS</sequence>
<reference evidence="3 4" key="1">
    <citation type="submission" date="2018-06" db="EMBL/GenBank/DDBJ databases">
        <title>A transcriptomic atlas of mushroom development highlights an independent origin of complex multicellularity.</title>
        <authorList>
            <consortium name="DOE Joint Genome Institute"/>
            <person name="Krizsan K."/>
            <person name="Almasi E."/>
            <person name="Merenyi Z."/>
            <person name="Sahu N."/>
            <person name="Viragh M."/>
            <person name="Koszo T."/>
            <person name="Mondo S."/>
            <person name="Kiss B."/>
            <person name="Balint B."/>
            <person name="Kues U."/>
            <person name="Barry K."/>
            <person name="Hegedus J.C."/>
            <person name="Henrissat B."/>
            <person name="Johnson J."/>
            <person name="Lipzen A."/>
            <person name="Ohm R."/>
            <person name="Nagy I."/>
            <person name="Pangilinan J."/>
            <person name="Yan J."/>
            <person name="Xiong Y."/>
            <person name="Grigoriev I.V."/>
            <person name="Hibbett D.S."/>
            <person name="Nagy L.G."/>
        </authorList>
    </citation>
    <scope>NUCLEOTIDE SEQUENCE [LARGE SCALE GENOMIC DNA]</scope>
    <source>
        <strain evidence="3 4">SZMC22713</strain>
    </source>
</reference>
<evidence type="ECO:0000313" key="4">
    <source>
        <dbReference type="Proteomes" id="UP000294933"/>
    </source>
</evidence>
<feature type="transmembrane region" description="Helical" evidence="2">
    <location>
        <begin position="173"/>
        <end position="194"/>
    </location>
</feature>
<dbReference type="InterPro" id="IPR022127">
    <property type="entry name" value="STIMATE/YPL162C"/>
</dbReference>
<keyword evidence="2" id="KW-0812">Transmembrane</keyword>
<feature type="transmembrane region" description="Helical" evidence="2">
    <location>
        <begin position="120"/>
        <end position="146"/>
    </location>
</feature>
<organism evidence="3 4">
    <name type="scientific">Rickenella mellea</name>
    <dbReference type="NCBI Taxonomy" id="50990"/>
    <lineage>
        <taxon>Eukaryota</taxon>
        <taxon>Fungi</taxon>
        <taxon>Dikarya</taxon>
        <taxon>Basidiomycota</taxon>
        <taxon>Agaricomycotina</taxon>
        <taxon>Agaricomycetes</taxon>
        <taxon>Hymenochaetales</taxon>
        <taxon>Rickenellaceae</taxon>
        <taxon>Rickenella</taxon>
    </lineage>
</organism>
<dbReference type="OrthoDB" id="431202at2759"/>
<feature type="compositionally biased region" description="Low complexity" evidence="1">
    <location>
        <begin position="327"/>
        <end position="337"/>
    </location>
</feature>
<dbReference type="VEuPathDB" id="FungiDB:BD410DRAFT_892923"/>
<gene>
    <name evidence="3" type="ORF">BD410DRAFT_892923</name>
</gene>
<feature type="compositionally biased region" description="Polar residues" evidence="1">
    <location>
        <begin position="244"/>
        <end position="254"/>
    </location>
</feature>
<dbReference type="AlphaFoldDB" id="A0A4R5XGX3"/>
<proteinExistence type="predicted"/>
<name>A0A4R5XGX3_9AGAM</name>
<feature type="compositionally biased region" description="Acidic residues" evidence="1">
    <location>
        <begin position="267"/>
        <end position="276"/>
    </location>
</feature>
<protein>
    <submittedName>
        <fullName evidence="3">Uncharacterized protein</fullName>
    </submittedName>
</protein>
<dbReference type="PANTHER" id="PTHR31735:SF1">
    <property type="entry name" value="VACUOLAR MEMBRANE PROTEIN YPL162C"/>
    <property type="match status" value="1"/>
</dbReference>
<feature type="transmembrane region" description="Helical" evidence="2">
    <location>
        <begin position="58"/>
        <end position="76"/>
    </location>
</feature>
<keyword evidence="2" id="KW-0472">Membrane</keyword>